<organism evidence="1 2">
    <name type="scientific">Melghiribacillus thermohalophilus</name>
    <dbReference type="NCBI Taxonomy" id="1324956"/>
    <lineage>
        <taxon>Bacteria</taxon>
        <taxon>Bacillati</taxon>
        <taxon>Bacillota</taxon>
        <taxon>Bacilli</taxon>
        <taxon>Bacillales</taxon>
        <taxon>Bacillaceae</taxon>
        <taxon>Melghiribacillus</taxon>
    </lineage>
</organism>
<accession>A0A4R3NBN3</accession>
<gene>
    <name evidence="1" type="ORF">EDD68_10525</name>
</gene>
<evidence type="ECO:0000313" key="1">
    <source>
        <dbReference type="EMBL" id="TCT24573.1"/>
    </source>
</evidence>
<comment type="caution">
    <text evidence="1">The sequence shown here is derived from an EMBL/GenBank/DDBJ whole genome shotgun (WGS) entry which is preliminary data.</text>
</comment>
<dbReference type="Proteomes" id="UP000294650">
    <property type="component" value="Unassembled WGS sequence"/>
</dbReference>
<dbReference type="PROSITE" id="PS51257">
    <property type="entry name" value="PROKAR_LIPOPROTEIN"/>
    <property type="match status" value="1"/>
</dbReference>
<name>A0A4R3NBN3_9BACI</name>
<dbReference type="RefSeq" id="WP_132371303.1">
    <property type="nucleotide sequence ID" value="NZ_SMAN01000005.1"/>
</dbReference>
<keyword evidence="2" id="KW-1185">Reference proteome</keyword>
<proteinExistence type="predicted"/>
<sequence length="181" mass="20479">MKAWIQSLSAIVTVFILTSCSGGQLVEVELVSAKADIVSDKSKVGELVIKTEDERYSITPTSLYYEFTFKHTGNHTIDLDDQFSIEVKPFESLSGESFELLDKNIFEHDHGYSLVPMPFKPGEEKNASVYYHLGKYVGDSAVPVFPDDQQLEDLKEHALDAELVILYKDEEIARFDLSDYK</sequence>
<protein>
    <submittedName>
        <fullName evidence="1">Uncharacterized protein</fullName>
    </submittedName>
</protein>
<evidence type="ECO:0000313" key="2">
    <source>
        <dbReference type="Proteomes" id="UP000294650"/>
    </source>
</evidence>
<dbReference type="EMBL" id="SMAN01000005">
    <property type="protein sequence ID" value="TCT24573.1"/>
    <property type="molecule type" value="Genomic_DNA"/>
</dbReference>
<dbReference type="AlphaFoldDB" id="A0A4R3NBN3"/>
<reference evidence="1 2" key="1">
    <citation type="submission" date="2019-03" db="EMBL/GenBank/DDBJ databases">
        <title>Genomic Encyclopedia of Type Strains, Phase IV (KMG-IV): sequencing the most valuable type-strain genomes for metagenomic binning, comparative biology and taxonomic classification.</title>
        <authorList>
            <person name="Goeker M."/>
        </authorList>
    </citation>
    <scope>NUCLEOTIDE SEQUENCE [LARGE SCALE GENOMIC DNA]</scope>
    <source>
        <strain evidence="1 2">DSM 25894</strain>
    </source>
</reference>
<dbReference type="OrthoDB" id="2942850at2"/>